<name>A0A1R1PZ94_ZANCU</name>
<keyword evidence="4" id="KW-1185">Reference proteome</keyword>
<proteinExistence type="predicted"/>
<evidence type="ECO:0000313" key="3">
    <source>
        <dbReference type="EMBL" id="OMH86282.1"/>
    </source>
</evidence>
<dbReference type="EMBL" id="LSSK01000009">
    <property type="protein sequence ID" value="OMH86282.1"/>
    <property type="molecule type" value="Genomic_DNA"/>
</dbReference>
<dbReference type="Proteomes" id="UP000188320">
    <property type="component" value="Unassembled WGS sequence"/>
</dbReference>
<evidence type="ECO:0000313" key="4">
    <source>
        <dbReference type="Proteomes" id="UP000188320"/>
    </source>
</evidence>
<evidence type="ECO:0000256" key="2">
    <source>
        <dbReference type="SAM" id="MobiDB-lite"/>
    </source>
</evidence>
<gene>
    <name evidence="3" type="ORF">AX774_g174</name>
</gene>
<dbReference type="AlphaFoldDB" id="A0A1R1PZ94"/>
<protein>
    <submittedName>
        <fullName evidence="3">Uncharacterized protein</fullName>
    </submittedName>
</protein>
<feature type="coiled-coil region" evidence="1">
    <location>
        <begin position="20"/>
        <end position="47"/>
    </location>
</feature>
<accession>A0A1R1PZ94</accession>
<sequence>MFGYREQAEKRKPLEEHYEVERWELRIKEVIKKYDQIELEITSIEKADKEIKSVEMRVKIGSGPEWNTRRKFVEFEKLNDRVKEVLPKGKQEQLEEKIKEMKKVAGKDSAASITELMLIAEKNLIETYHACASGNQRIFVEYICERPNVQNGNEDKVEIEEGKRMNTLKGTDQRKLMDLWLDKNYLPSQVEKGRDLMGQNRLANSRDSIVIRRIGSEQDSHKMKCRENLEQGPITPEERYRKSGSYIQTSHKYSEINPKQHTMLQEILKGKNDAQREKDIENVAIRGDGEGEKKNEGKGKGEGVSNGKAQRVMDDKVEIGENKELENQTLKQGFYRDKVGRIMRETEEEPELYQYAPLVTTDDLGCSGRVKKKEVVSRV</sequence>
<reference evidence="4" key="1">
    <citation type="submission" date="2017-01" db="EMBL/GenBank/DDBJ databases">
        <authorList>
            <person name="Wang Y."/>
            <person name="White M."/>
            <person name="Kvist S."/>
            <person name="Moncalvo J.-M."/>
        </authorList>
    </citation>
    <scope>NUCLEOTIDE SEQUENCE [LARGE SCALE GENOMIC DNA]</scope>
    <source>
        <strain evidence="4">COL-18-3</strain>
    </source>
</reference>
<keyword evidence="1" id="KW-0175">Coiled coil</keyword>
<feature type="region of interest" description="Disordered" evidence="2">
    <location>
        <begin position="286"/>
        <end position="313"/>
    </location>
</feature>
<evidence type="ECO:0000256" key="1">
    <source>
        <dbReference type="SAM" id="Coils"/>
    </source>
</evidence>
<feature type="compositionally biased region" description="Basic and acidic residues" evidence="2">
    <location>
        <begin position="286"/>
        <end position="301"/>
    </location>
</feature>
<organism evidence="3 4">
    <name type="scientific">Zancudomyces culisetae</name>
    <name type="common">Gut fungus</name>
    <name type="synonym">Smittium culisetae</name>
    <dbReference type="NCBI Taxonomy" id="1213189"/>
    <lineage>
        <taxon>Eukaryota</taxon>
        <taxon>Fungi</taxon>
        <taxon>Fungi incertae sedis</taxon>
        <taxon>Zoopagomycota</taxon>
        <taxon>Kickxellomycotina</taxon>
        <taxon>Harpellomycetes</taxon>
        <taxon>Harpellales</taxon>
        <taxon>Legeriomycetaceae</taxon>
        <taxon>Zancudomyces</taxon>
    </lineage>
</organism>
<comment type="caution">
    <text evidence="3">The sequence shown here is derived from an EMBL/GenBank/DDBJ whole genome shotgun (WGS) entry which is preliminary data.</text>
</comment>